<feature type="signal peptide" evidence="1">
    <location>
        <begin position="1"/>
        <end position="21"/>
    </location>
</feature>
<dbReference type="AlphaFoldDB" id="A0A166FPE6"/>
<evidence type="ECO:0000313" key="3">
    <source>
        <dbReference type="Proteomes" id="UP000076532"/>
    </source>
</evidence>
<accession>A0A166FPE6</accession>
<organism evidence="2 3">
    <name type="scientific">Athelia psychrophila</name>
    <dbReference type="NCBI Taxonomy" id="1759441"/>
    <lineage>
        <taxon>Eukaryota</taxon>
        <taxon>Fungi</taxon>
        <taxon>Dikarya</taxon>
        <taxon>Basidiomycota</taxon>
        <taxon>Agaricomycotina</taxon>
        <taxon>Agaricomycetes</taxon>
        <taxon>Agaricomycetidae</taxon>
        <taxon>Atheliales</taxon>
        <taxon>Atheliaceae</taxon>
        <taxon>Athelia</taxon>
    </lineage>
</organism>
<dbReference type="Proteomes" id="UP000076532">
    <property type="component" value="Unassembled WGS sequence"/>
</dbReference>
<name>A0A166FPE6_9AGAM</name>
<keyword evidence="1" id="KW-0732">Signal</keyword>
<reference evidence="2 3" key="1">
    <citation type="journal article" date="2016" name="Mol. Biol. Evol.">
        <title>Comparative Genomics of Early-Diverging Mushroom-Forming Fungi Provides Insights into the Origins of Lignocellulose Decay Capabilities.</title>
        <authorList>
            <person name="Nagy L.G."/>
            <person name="Riley R."/>
            <person name="Tritt A."/>
            <person name="Adam C."/>
            <person name="Daum C."/>
            <person name="Floudas D."/>
            <person name="Sun H."/>
            <person name="Yadav J.S."/>
            <person name="Pangilinan J."/>
            <person name="Larsson K.H."/>
            <person name="Matsuura K."/>
            <person name="Barry K."/>
            <person name="Labutti K."/>
            <person name="Kuo R."/>
            <person name="Ohm R.A."/>
            <person name="Bhattacharya S.S."/>
            <person name="Shirouzu T."/>
            <person name="Yoshinaga Y."/>
            <person name="Martin F.M."/>
            <person name="Grigoriev I.V."/>
            <person name="Hibbett D.S."/>
        </authorList>
    </citation>
    <scope>NUCLEOTIDE SEQUENCE [LARGE SCALE GENOMIC DNA]</scope>
    <source>
        <strain evidence="2 3">CBS 109695</strain>
    </source>
</reference>
<evidence type="ECO:0000313" key="2">
    <source>
        <dbReference type="EMBL" id="KZP17023.1"/>
    </source>
</evidence>
<dbReference type="OrthoDB" id="2794314at2759"/>
<gene>
    <name evidence="2" type="ORF">FIBSPDRAFT_934272</name>
</gene>
<dbReference type="EMBL" id="KV417587">
    <property type="protein sequence ID" value="KZP17023.1"/>
    <property type="molecule type" value="Genomic_DNA"/>
</dbReference>
<proteinExistence type="predicted"/>
<keyword evidence="3" id="KW-1185">Reference proteome</keyword>
<feature type="chain" id="PRO_5007873452" evidence="1">
    <location>
        <begin position="22"/>
        <end position="301"/>
    </location>
</feature>
<protein>
    <submittedName>
        <fullName evidence="2">Uncharacterized protein</fullName>
    </submittedName>
</protein>
<dbReference type="STRING" id="436010.A0A166FPE6"/>
<evidence type="ECO:0000256" key="1">
    <source>
        <dbReference type="SAM" id="SignalP"/>
    </source>
</evidence>
<sequence length="301" mass="33459">MAYWRLTLLSTSLQCLSNTEGRQGGSSKPEEEVWDLSDADILGRRSKVYGHYNVSLERSSGGPKKITYIFTCKHQQRDHETLRRLRIKTGDRTTNLTKQAASCDTARGVLAATTASSHGESSTYTPAAHQVVIALKSATSSRPTTNITAWRSRYCHLDQVSLERKTSRGSSSNEDMDAHIIIIYIATLTLRSTVHVTCHQTVVEPLTERFKPRFQTGRLPVEPRWSLPQQKVSFMEIPPLRPFRPDLAAATKSDQCGGCLHRVLRHTGGLITTYWGLEKDADEPAPPSLGADSPYHALMGL</sequence>